<reference evidence="3 4" key="1">
    <citation type="journal article" date="2020" name="Biotechnol. Biofuels">
        <title>New insights from the biogas microbiome by comprehensive genome-resolved metagenomics of nearly 1600 species originating from multiple anaerobic digesters.</title>
        <authorList>
            <person name="Campanaro S."/>
            <person name="Treu L."/>
            <person name="Rodriguez-R L.M."/>
            <person name="Kovalovszki A."/>
            <person name="Ziels R.M."/>
            <person name="Maus I."/>
            <person name="Zhu X."/>
            <person name="Kougias P.G."/>
            <person name="Basile A."/>
            <person name="Luo G."/>
            <person name="Schluter A."/>
            <person name="Konstantinidis K.T."/>
            <person name="Angelidaki I."/>
        </authorList>
    </citation>
    <scope>NUCLEOTIDE SEQUENCE [LARGE SCALE GENOMIC DNA]</scope>
    <source>
        <strain evidence="3">AS27yjCOA_165</strain>
    </source>
</reference>
<name>A0A7X9DJV6_UNCKA</name>
<dbReference type="Gene3D" id="3.40.50.1010">
    <property type="entry name" value="5'-nuclease"/>
    <property type="match status" value="1"/>
</dbReference>
<evidence type="ECO:0000259" key="2">
    <source>
        <dbReference type="SMART" id="SM00670"/>
    </source>
</evidence>
<dbReference type="InterPro" id="IPR029060">
    <property type="entry name" value="PIN-like_dom_sf"/>
</dbReference>
<keyword evidence="1" id="KW-0812">Transmembrane</keyword>
<dbReference type="Proteomes" id="UP000526033">
    <property type="component" value="Unassembled WGS sequence"/>
</dbReference>
<feature type="domain" description="PIN" evidence="2">
    <location>
        <begin position="138"/>
        <end position="242"/>
    </location>
</feature>
<evidence type="ECO:0000256" key="1">
    <source>
        <dbReference type="SAM" id="Phobius"/>
    </source>
</evidence>
<dbReference type="SMART" id="SM00670">
    <property type="entry name" value="PINc"/>
    <property type="match status" value="1"/>
</dbReference>
<dbReference type="PANTHER" id="PTHR11603:SF147">
    <property type="entry name" value="MEMBRANE PROTEIN"/>
    <property type="match status" value="1"/>
</dbReference>
<protein>
    <recommendedName>
        <fullName evidence="2">PIN domain-containing protein</fullName>
    </recommendedName>
</protein>
<keyword evidence="1" id="KW-0472">Membrane</keyword>
<accession>A0A7X9DJV6</accession>
<dbReference type="SUPFAM" id="SSF88723">
    <property type="entry name" value="PIN domain-like"/>
    <property type="match status" value="1"/>
</dbReference>
<dbReference type="InterPro" id="IPR002716">
    <property type="entry name" value="PIN_dom"/>
</dbReference>
<feature type="transmembrane region" description="Helical" evidence="1">
    <location>
        <begin position="58"/>
        <end position="78"/>
    </location>
</feature>
<dbReference type="InterPro" id="IPR052041">
    <property type="entry name" value="Nucleic_acid_metab_PIN/TRAM"/>
</dbReference>
<gene>
    <name evidence="3" type="ORF">GYA27_01255</name>
</gene>
<keyword evidence="1" id="KW-1133">Transmembrane helix</keyword>
<dbReference type="CDD" id="cd09877">
    <property type="entry name" value="PIN_YacL-like"/>
    <property type="match status" value="1"/>
</dbReference>
<sequence>MEEKLETKYKMLPVPQRRTSKLAPEVKLLLRSITALVLFIIGFNFSRSSFFREYPLFGVAYLAELIISFFAAFLRFFYIPRLLLWAKSAIESLIVNTVAEIVNRFWDLQTKRIQEQRRAKQFKRSEEERLKHIEEHRDAILIDTSVLIDGRYLELAKLGFMENNAIIPQFVIDELHALSDSKDDLKRKKGRRGLDSVKDLKKKVKVVIPEIKNDGQGVDKLLIRYAREQKVKLATLDFNLNKVASVNNIKVLNINELANSLKAVLLPGEDFDIKIIHEGKGRSQGVGYLADGTMVIVEAGKDHVNQDVRVKVSKVIQSPAGKIVFAVIAESHSIPLGPETSQVLFKNSSSAV</sequence>
<dbReference type="PANTHER" id="PTHR11603">
    <property type="entry name" value="AAA FAMILY ATPASE"/>
    <property type="match status" value="1"/>
</dbReference>
<dbReference type="EMBL" id="JAAZNL010000012">
    <property type="protein sequence ID" value="NMB69815.1"/>
    <property type="molecule type" value="Genomic_DNA"/>
</dbReference>
<dbReference type="AlphaFoldDB" id="A0A7X9DJV6"/>
<evidence type="ECO:0000313" key="4">
    <source>
        <dbReference type="Proteomes" id="UP000526033"/>
    </source>
</evidence>
<feature type="transmembrane region" description="Helical" evidence="1">
    <location>
        <begin position="28"/>
        <end position="46"/>
    </location>
</feature>
<evidence type="ECO:0000313" key="3">
    <source>
        <dbReference type="EMBL" id="NMB69815.1"/>
    </source>
</evidence>
<organism evidence="3 4">
    <name type="scientific">candidate division WWE3 bacterium</name>
    <dbReference type="NCBI Taxonomy" id="2053526"/>
    <lineage>
        <taxon>Bacteria</taxon>
        <taxon>Katanobacteria</taxon>
    </lineage>
</organism>
<proteinExistence type="predicted"/>
<comment type="caution">
    <text evidence="3">The sequence shown here is derived from an EMBL/GenBank/DDBJ whole genome shotgun (WGS) entry which is preliminary data.</text>
</comment>